<evidence type="ECO:0000313" key="1">
    <source>
        <dbReference type="EMBL" id="MBA0712475.1"/>
    </source>
</evidence>
<dbReference type="EMBL" id="JABEZV010000006">
    <property type="protein sequence ID" value="MBA0712475.1"/>
    <property type="molecule type" value="Genomic_DNA"/>
</dbReference>
<evidence type="ECO:0000313" key="2">
    <source>
        <dbReference type="Proteomes" id="UP000593574"/>
    </source>
</evidence>
<gene>
    <name evidence="1" type="ORF">Golax_011577</name>
</gene>
<dbReference type="Proteomes" id="UP000593574">
    <property type="component" value="Unassembled WGS sequence"/>
</dbReference>
<proteinExistence type="predicted"/>
<protein>
    <submittedName>
        <fullName evidence="1">Uncharacterized protein</fullName>
    </submittedName>
</protein>
<keyword evidence="2" id="KW-1185">Reference proteome</keyword>
<accession>A0A7J8ZLA0</accession>
<organism evidence="1 2">
    <name type="scientific">Gossypium laxum</name>
    <dbReference type="NCBI Taxonomy" id="34288"/>
    <lineage>
        <taxon>Eukaryota</taxon>
        <taxon>Viridiplantae</taxon>
        <taxon>Streptophyta</taxon>
        <taxon>Embryophyta</taxon>
        <taxon>Tracheophyta</taxon>
        <taxon>Spermatophyta</taxon>
        <taxon>Magnoliopsida</taxon>
        <taxon>eudicotyledons</taxon>
        <taxon>Gunneridae</taxon>
        <taxon>Pentapetalae</taxon>
        <taxon>rosids</taxon>
        <taxon>malvids</taxon>
        <taxon>Malvales</taxon>
        <taxon>Malvaceae</taxon>
        <taxon>Malvoideae</taxon>
        <taxon>Gossypium</taxon>
    </lineage>
</organism>
<name>A0A7J8ZLA0_9ROSI</name>
<dbReference type="AlphaFoldDB" id="A0A7J8ZLA0"/>
<sequence length="53" mass="6385">MRQPFMLLRSARRPVRSLLSEGSMVVFSKEFTKDALIGWRRLCIYWTKMYSKI</sequence>
<reference evidence="1 2" key="1">
    <citation type="journal article" date="2019" name="Genome Biol. Evol.">
        <title>Insights into the evolution of the New World diploid cottons (Gossypium, subgenus Houzingenia) based on genome sequencing.</title>
        <authorList>
            <person name="Grover C.E."/>
            <person name="Arick M.A. 2nd"/>
            <person name="Thrash A."/>
            <person name="Conover J.L."/>
            <person name="Sanders W.S."/>
            <person name="Peterson D.G."/>
            <person name="Frelichowski J.E."/>
            <person name="Scheffler J.A."/>
            <person name="Scheffler B.E."/>
            <person name="Wendel J.F."/>
        </authorList>
    </citation>
    <scope>NUCLEOTIDE SEQUENCE [LARGE SCALE GENOMIC DNA]</scope>
    <source>
        <strain evidence="1">4</strain>
        <tissue evidence="1">Leaf</tissue>
    </source>
</reference>
<comment type="caution">
    <text evidence="1">The sequence shown here is derived from an EMBL/GenBank/DDBJ whole genome shotgun (WGS) entry which is preliminary data.</text>
</comment>